<dbReference type="RefSeq" id="WP_009115500.1">
    <property type="nucleotide sequence ID" value="NZ_JH165159.1"/>
</dbReference>
<evidence type="ECO:0000256" key="2">
    <source>
        <dbReference type="ARBA" id="ARBA00022840"/>
    </source>
</evidence>
<feature type="domain" description="Sigma-54 factor interaction" evidence="6">
    <location>
        <begin position="330"/>
        <end position="559"/>
    </location>
</feature>
<dbReference type="PROSITE" id="PS00675">
    <property type="entry name" value="SIGMA54_INTERACT_1"/>
    <property type="match status" value="1"/>
</dbReference>
<dbReference type="PROSITE" id="PS50045">
    <property type="entry name" value="SIGMA54_INTERACT_4"/>
    <property type="match status" value="1"/>
</dbReference>
<evidence type="ECO:0000259" key="6">
    <source>
        <dbReference type="PROSITE" id="PS50045"/>
    </source>
</evidence>
<dbReference type="InterPro" id="IPR058031">
    <property type="entry name" value="AAA_lid_NorR"/>
</dbReference>
<dbReference type="HOGENOM" id="CLU_000445_8_12_4"/>
<dbReference type="Gene3D" id="1.10.8.60">
    <property type="match status" value="1"/>
</dbReference>
<dbReference type="Gene3D" id="3.40.50.300">
    <property type="entry name" value="P-loop containing nucleotide triphosphate hydrolases"/>
    <property type="match status" value="1"/>
</dbReference>
<evidence type="ECO:0000313" key="8">
    <source>
        <dbReference type="Proteomes" id="UP000005336"/>
    </source>
</evidence>
<evidence type="ECO:0000256" key="1">
    <source>
        <dbReference type="ARBA" id="ARBA00022741"/>
    </source>
</evidence>
<keyword evidence="4" id="KW-0238">DNA-binding</keyword>
<dbReference type="CDD" id="cd00009">
    <property type="entry name" value="AAA"/>
    <property type="match status" value="1"/>
</dbReference>
<dbReference type="Proteomes" id="UP000005336">
    <property type="component" value="Unassembled WGS sequence"/>
</dbReference>
<accession>G4CMP5</accession>
<dbReference type="STRING" id="1030841.HMPREF9370_0354"/>
<dbReference type="Pfam" id="PF00158">
    <property type="entry name" value="Sigma54_activat"/>
    <property type="match status" value="1"/>
</dbReference>
<dbReference type="GO" id="GO:0043565">
    <property type="term" value="F:sequence-specific DNA binding"/>
    <property type="evidence" value="ECO:0007669"/>
    <property type="project" value="InterPro"/>
</dbReference>
<evidence type="ECO:0000256" key="4">
    <source>
        <dbReference type="ARBA" id="ARBA00023125"/>
    </source>
</evidence>
<dbReference type="FunFam" id="3.40.50.300:FF:000006">
    <property type="entry name" value="DNA-binding transcriptional regulator NtrC"/>
    <property type="match status" value="1"/>
</dbReference>
<evidence type="ECO:0000256" key="5">
    <source>
        <dbReference type="ARBA" id="ARBA00023163"/>
    </source>
</evidence>
<dbReference type="Gene3D" id="1.10.10.60">
    <property type="entry name" value="Homeodomain-like"/>
    <property type="match status" value="1"/>
</dbReference>
<name>G4CMP5_9NEIS</name>
<keyword evidence="3" id="KW-0805">Transcription regulation</keyword>
<dbReference type="PATRIC" id="fig|1030841.3.peg.358"/>
<dbReference type="SMART" id="SM00382">
    <property type="entry name" value="AAA"/>
    <property type="match status" value="1"/>
</dbReference>
<dbReference type="PROSITE" id="PS00676">
    <property type="entry name" value="SIGMA54_INTERACT_2"/>
    <property type="match status" value="1"/>
</dbReference>
<dbReference type="GO" id="GO:0005524">
    <property type="term" value="F:ATP binding"/>
    <property type="evidence" value="ECO:0007669"/>
    <property type="project" value="UniProtKB-KW"/>
</dbReference>
<dbReference type="InterPro" id="IPR003593">
    <property type="entry name" value="AAA+_ATPase"/>
</dbReference>
<dbReference type="PROSITE" id="PS00688">
    <property type="entry name" value="SIGMA54_INTERACT_3"/>
    <property type="match status" value="1"/>
</dbReference>
<keyword evidence="5" id="KW-0804">Transcription</keyword>
<dbReference type="SUPFAM" id="SSF55781">
    <property type="entry name" value="GAF domain-like"/>
    <property type="match status" value="1"/>
</dbReference>
<dbReference type="InterPro" id="IPR025944">
    <property type="entry name" value="Sigma_54_int_dom_CS"/>
</dbReference>
<protein>
    <submittedName>
        <fullName evidence="7">Acetoin catabolism regulatory protein</fullName>
    </submittedName>
</protein>
<dbReference type="SUPFAM" id="SSF46689">
    <property type="entry name" value="Homeodomain-like"/>
    <property type="match status" value="1"/>
</dbReference>
<keyword evidence="2" id="KW-0067">ATP-binding</keyword>
<proteinExistence type="predicted"/>
<reference evidence="7 8" key="1">
    <citation type="submission" date="2011-06" db="EMBL/GenBank/DDBJ databases">
        <authorList>
            <person name="Muzny D."/>
            <person name="Qin X."/>
            <person name="Deng J."/>
            <person name="Jiang H."/>
            <person name="Liu Y."/>
            <person name="Qu J."/>
            <person name="Song X.-Z."/>
            <person name="Zhang L."/>
            <person name="Thornton R."/>
            <person name="Coyle M."/>
            <person name="Francisco L."/>
            <person name="Jackson L."/>
            <person name="Javaid M."/>
            <person name="Korchina V."/>
            <person name="Kovar C."/>
            <person name="Mata R."/>
            <person name="Mathew T."/>
            <person name="Ngo R."/>
            <person name="Nguyen L."/>
            <person name="Nguyen N."/>
            <person name="Okwuonu G."/>
            <person name="Ongeri F."/>
            <person name="Pham C."/>
            <person name="Simmons D."/>
            <person name="Wilczek-Boney K."/>
            <person name="Hale W."/>
            <person name="Jakkamsetti A."/>
            <person name="Pham P."/>
            <person name="Ruth R."/>
            <person name="San Lucas F."/>
            <person name="Warren J."/>
            <person name="Zhang J."/>
            <person name="Zhao Z."/>
            <person name="Zhou C."/>
            <person name="Zhu D."/>
            <person name="Lee S."/>
            <person name="Bess C."/>
            <person name="Blankenburg K."/>
            <person name="Forbes L."/>
            <person name="Fu Q."/>
            <person name="Gubbala S."/>
            <person name="Hirani K."/>
            <person name="Jayaseelan J.C."/>
            <person name="Lara F."/>
            <person name="Munidasa M."/>
            <person name="Palculict T."/>
            <person name="Patil S."/>
            <person name="Pu L.-L."/>
            <person name="Saada N."/>
            <person name="Tang L."/>
            <person name="Weissenberger G."/>
            <person name="Zhu Y."/>
            <person name="Hemphill L."/>
            <person name="Shang Y."/>
            <person name="Youmans B."/>
            <person name="Ayvaz T."/>
            <person name="Ross M."/>
            <person name="Santibanez J."/>
            <person name="Aqrawi P."/>
            <person name="Gross S."/>
            <person name="Joshi V."/>
            <person name="Fowler G."/>
            <person name="Nazareth L."/>
            <person name="Reid J."/>
            <person name="Worley K."/>
            <person name="Petrosino J."/>
            <person name="Highlander S."/>
            <person name="Gibbs R."/>
        </authorList>
    </citation>
    <scope>NUCLEOTIDE SEQUENCE [LARGE SCALE GENOMIC DNA]</scope>
    <source>
        <strain evidence="7 8">9715</strain>
    </source>
</reference>
<dbReference type="InterPro" id="IPR029016">
    <property type="entry name" value="GAF-like_dom_sf"/>
</dbReference>
<dbReference type="InterPro" id="IPR025943">
    <property type="entry name" value="Sigma_54_int_dom_ATP-bd_2"/>
</dbReference>
<dbReference type="InterPro" id="IPR025662">
    <property type="entry name" value="Sigma_54_int_dom_ATP-bd_1"/>
</dbReference>
<dbReference type="InterPro" id="IPR002078">
    <property type="entry name" value="Sigma_54_int"/>
</dbReference>
<dbReference type="Pfam" id="PF02954">
    <property type="entry name" value="HTH_8"/>
    <property type="match status" value="1"/>
</dbReference>
<dbReference type="OrthoDB" id="9761705at2"/>
<evidence type="ECO:0000313" key="7">
    <source>
        <dbReference type="EMBL" id="EGZ51028.1"/>
    </source>
</evidence>
<dbReference type="GO" id="GO:0006355">
    <property type="term" value="P:regulation of DNA-templated transcription"/>
    <property type="evidence" value="ECO:0007669"/>
    <property type="project" value="InterPro"/>
</dbReference>
<dbReference type="InterPro" id="IPR027417">
    <property type="entry name" value="P-loop_NTPase"/>
</dbReference>
<dbReference type="AlphaFoldDB" id="G4CMP5"/>
<gene>
    <name evidence="7" type="primary">acoR</name>
    <name evidence="7" type="ORF">HMPREF9370_0354</name>
</gene>
<keyword evidence="8" id="KW-1185">Reference proteome</keyword>
<dbReference type="PANTHER" id="PTHR32071:SF77">
    <property type="entry name" value="TRANSCRIPTIONAL REGULATORY PROTEIN"/>
    <property type="match status" value="1"/>
</dbReference>
<dbReference type="PANTHER" id="PTHR32071">
    <property type="entry name" value="TRANSCRIPTIONAL REGULATORY PROTEIN"/>
    <property type="match status" value="1"/>
</dbReference>
<comment type="caution">
    <text evidence="7">The sequence shown here is derived from an EMBL/GenBank/DDBJ whole genome shotgun (WGS) entry which is preliminary data.</text>
</comment>
<dbReference type="InterPro" id="IPR002197">
    <property type="entry name" value="HTH_Fis"/>
</dbReference>
<dbReference type="EMBL" id="AGAZ01000012">
    <property type="protein sequence ID" value="EGZ51028.1"/>
    <property type="molecule type" value="Genomic_DNA"/>
</dbReference>
<dbReference type="SUPFAM" id="SSF52540">
    <property type="entry name" value="P-loop containing nucleoside triphosphate hydrolases"/>
    <property type="match status" value="1"/>
</dbReference>
<keyword evidence="1" id="KW-0547">Nucleotide-binding</keyword>
<dbReference type="Pfam" id="PF25601">
    <property type="entry name" value="AAA_lid_14"/>
    <property type="match status" value="1"/>
</dbReference>
<dbReference type="Gene3D" id="3.30.450.40">
    <property type="match status" value="1"/>
</dbReference>
<organism evidence="7 8">
    <name type="scientific">Neisseria wadsworthii 9715</name>
    <dbReference type="NCBI Taxonomy" id="1030841"/>
    <lineage>
        <taxon>Bacteria</taxon>
        <taxon>Pseudomonadati</taxon>
        <taxon>Pseudomonadota</taxon>
        <taxon>Betaproteobacteria</taxon>
        <taxon>Neisseriales</taxon>
        <taxon>Neisseriaceae</taxon>
        <taxon>Neisseria</taxon>
    </lineage>
</organism>
<sequence>MLAEQARHIYDVLLCVQQDAEVNPARFEPHIIESWRRCVFKHGLNPEKLNDALIVPHSRLIEHQDAIGDLTALARHGLHALWRQLRDMDYVVLLADSEGVVVERCGSDAELDTFKRSGLHLGALWNEPENGTSAVGMVLATGKSATVHRSDHFDATHIGLTCSAAPVYDSQNRLCAVLDVSSIRPKHARQSQYWAARLVRQFAALVEHAALIRAHQNDWLVRIGYSPVFLDVSPEYLLAIDQAGNISGASHAFHEWAAKHLQQPRLIGCAFETLFGSNLISVYSRQDNAPLVDIDDIQLFAHVNPPAAKSGSVASRTDAETELAPELAKLCGSGSSQRRMLQRLSVLADTQVPILINGETGTGKEWLARAVHLSGSRSDRPFIAVNCAAIPENLIESELYGYEPHSFTGACSKGKPGLIRAADGGTLFLDEIGDMPLFLQSRLLRVLSEREVTPVGSVRARKVDVRIICATHHDLQERIAAGKFREDLYYRLNGIQTTLPPLRERDDIDYVVQSVLEYTAEKAGLPLKPLSADALHTLRHFPWPGNLRQLATALEVALCSAQGGSIEATDLPEYLRPVCEADTERPFAEWSKHTLADEADLRRALADFEGNVTRFARAIGVSRMTVYRYLKKYAIKY</sequence>
<evidence type="ECO:0000256" key="3">
    <source>
        <dbReference type="ARBA" id="ARBA00023015"/>
    </source>
</evidence>
<dbReference type="InterPro" id="IPR009057">
    <property type="entry name" value="Homeodomain-like_sf"/>
</dbReference>